<proteinExistence type="predicted"/>
<name>A0A8T2PJA6_9TELE</name>
<gene>
    <name evidence="1" type="ORF">JZ751_020703</name>
</gene>
<sequence length="89" mass="10038">MQEQDSAGTHTIDVVHLRVMIQEQSQGLHVSHSCSPVQGLPVDLDRENGAVRIVPSLKVYGWLRITRFDPLLHRELDASYSSTFSVRLL</sequence>
<dbReference type="AlphaFoldDB" id="A0A8T2PJA6"/>
<comment type="caution">
    <text evidence="1">The sequence shown here is derived from an EMBL/GenBank/DDBJ whole genome shotgun (WGS) entry which is preliminary data.</text>
</comment>
<keyword evidence="2" id="KW-1185">Reference proteome</keyword>
<dbReference type="Proteomes" id="UP000824540">
    <property type="component" value="Unassembled WGS sequence"/>
</dbReference>
<evidence type="ECO:0000313" key="2">
    <source>
        <dbReference type="Proteomes" id="UP000824540"/>
    </source>
</evidence>
<organism evidence="1 2">
    <name type="scientific">Albula glossodonta</name>
    <name type="common">roundjaw bonefish</name>
    <dbReference type="NCBI Taxonomy" id="121402"/>
    <lineage>
        <taxon>Eukaryota</taxon>
        <taxon>Metazoa</taxon>
        <taxon>Chordata</taxon>
        <taxon>Craniata</taxon>
        <taxon>Vertebrata</taxon>
        <taxon>Euteleostomi</taxon>
        <taxon>Actinopterygii</taxon>
        <taxon>Neopterygii</taxon>
        <taxon>Teleostei</taxon>
        <taxon>Albuliformes</taxon>
        <taxon>Albulidae</taxon>
        <taxon>Albula</taxon>
    </lineage>
</organism>
<reference evidence="1" key="1">
    <citation type="thesis" date="2021" institute="BYU ScholarsArchive" country="Provo, UT, USA">
        <title>Applications of and Algorithms for Genome Assembly and Genomic Analyses with an Emphasis on Marine Teleosts.</title>
        <authorList>
            <person name="Pickett B.D."/>
        </authorList>
    </citation>
    <scope>NUCLEOTIDE SEQUENCE</scope>
    <source>
        <strain evidence="1">HI-2016</strain>
    </source>
</reference>
<accession>A0A8T2PJA6</accession>
<protein>
    <submittedName>
        <fullName evidence="1">Uncharacterized protein</fullName>
    </submittedName>
</protein>
<dbReference type="EMBL" id="JAFBMS010000005">
    <property type="protein sequence ID" value="KAG9352290.1"/>
    <property type="molecule type" value="Genomic_DNA"/>
</dbReference>
<evidence type="ECO:0000313" key="1">
    <source>
        <dbReference type="EMBL" id="KAG9352290.1"/>
    </source>
</evidence>